<feature type="compositionally biased region" description="Polar residues" evidence="1">
    <location>
        <begin position="1"/>
        <end position="10"/>
    </location>
</feature>
<evidence type="ECO:0000313" key="3">
    <source>
        <dbReference type="EMBL" id="OCF35773.1"/>
    </source>
</evidence>
<keyword evidence="2" id="KW-0472">Membrane</keyword>
<feature type="compositionally biased region" description="Acidic residues" evidence="1">
    <location>
        <begin position="185"/>
        <end position="194"/>
    </location>
</feature>
<gene>
    <name evidence="3" type="ORF">I316_02265</name>
</gene>
<feature type="region of interest" description="Disordered" evidence="1">
    <location>
        <begin position="68"/>
        <end position="237"/>
    </location>
</feature>
<dbReference type="EMBL" id="KI669497">
    <property type="protein sequence ID" value="OCF35773.1"/>
    <property type="molecule type" value="Genomic_DNA"/>
</dbReference>
<sequence>MLIRLSTLSPPSRRDDASDEPPSPFSFSYFGPLLLVILACGGFVWYRRSRRRGESGIPLSFAAGQPAGIRLSEDGPPTHTFTHDNASSDSLPSHALEDLPDLNKLPRPPLSTIYSTSSTSTTTSDLVSTSLPSTGLSKSGLGGIISSSSNRAPAGPAAGRAGTGGLVGGRRSMKARQGQIGIESSDSEGEDETAVDPGTRGQTGEPFGIGDDDDLSDSGGSHSGDDGDLGPLGRATR</sequence>
<keyword evidence="2" id="KW-0812">Transmembrane</keyword>
<keyword evidence="4" id="KW-1185">Reference proteome</keyword>
<proteinExistence type="predicted"/>
<evidence type="ECO:0000256" key="2">
    <source>
        <dbReference type="SAM" id="Phobius"/>
    </source>
</evidence>
<evidence type="ECO:0000256" key="1">
    <source>
        <dbReference type="SAM" id="MobiDB-lite"/>
    </source>
</evidence>
<feature type="region of interest" description="Disordered" evidence="1">
    <location>
        <begin position="1"/>
        <end position="21"/>
    </location>
</feature>
<dbReference type="OrthoDB" id="2563505at2759"/>
<protein>
    <submittedName>
        <fullName evidence="3">Uncharacterized protein</fullName>
    </submittedName>
</protein>
<dbReference type="Proteomes" id="UP000092666">
    <property type="component" value="Unassembled WGS sequence"/>
</dbReference>
<reference evidence="3 4" key="1">
    <citation type="submission" date="2013-07" db="EMBL/GenBank/DDBJ databases">
        <title>The Genome Sequence of Cryptococcus heveanensis BCC8398.</title>
        <authorList>
            <consortium name="The Broad Institute Genome Sequencing Platform"/>
            <person name="Cuomo C."/>
            <person name="Litvintseva A."/>
            <person name="Chen Y."/>
            <person name="Heitman J."/>
            <person name="Sun S."/>
            <person name="Springer D."/>
            <person name="Dromer F."/>
            <person name="Young S.K."/>
            <person name="Zeng Q."/>
            <person name="Gargeya S."/>
            <person name="Fitzgerald M."/>
            <person name="Abouelleil A."/>
            <person name="Alvarado L."/>
            <person name="Berlin A.M."/>
            <person name="Chapman S.B."/>
            <person name="Dewar J."/>
            <person name="Goldberg J."/>
            <person name="Griggs A."/>
            <person name="Gujja S."/>
            <person name="Hansen M."/>
            <person name="Howarth C."/>
            <person name="Imamovic A."/>
            <person name="Larimer J."/>
            <person name="McCowan C."/>
            <person name="Murphy C."/>
            <person name="Pearson M."/>
            <person name="Priest M."/>
            <person name="Roberts A."/>
            <person name="Saif S."/>
            <person name="Shea T."/>
            <person name="Sykes S."/>
            <person name="Wortman J."/>
            <person name="Nusbaum C."/>
            <person name="Birren B."/>
        </authorList>
    </citation>
    <scope>NUCLEOTIDE SEQUENCE [LARGE SCALE GENOMIC DNA]</scope>
    <source>
        <strain evidence="3 4">BCC8398</strain>
    </source>
</reference>
<feature type="compositionally biased region" description="Low complexity" evidence="1">
    <location>
        <begin position="110"/>
        <end position="160"/>
    </location>
</feature>
<accession>A0A1B9GXN7</accession>
<name>A0A1B9GXN7_9TREE</name>
<feature type="transmembrane region" description="Helical" evidence="2">
    <location>
        <begin position="27"/>
        <end position="46"/>
    </location>
</feature>
<feature type="compositionally biased region" description="Polar residues" evidence="1">
    <location>
        <begin position="79"/>
        <end position="91"/>
    </location>
</feature>
<keyword evidence="2" id="KW-1133">Transmembrane helix</keyword>
<reference evidence="4" key="2">
    <citation type="submission" date="2013-12" db="EMBL/GenBank/DDBJ databases">
        <title>Evolution of pathogenesis and genome organization in the Tremellales.</title>
        <authorList>
            <person name="Cuomo C."/>
            <person name="Litvintseva A."/>
            <person name="Heitman J."/>
            <person name="Chen Y."/>
            <person name="Sun S."/>
            <person name="Springer D."/>
            <person name="Dromer F."/>
            <person name="Young S."/>
            <person name="Zeng Q."/>
            <person name="Chapman S."/>
            <person name="Gujja S."/>
            <person name="Saif S."/>
            <person name="Birren B."/>
        </authorList>
    </citation>
    <scope>NUCLEOTIDE SEQUENCE [LARGE SCALE GENOMIC DNA]</scope>
    <source>
        <strain evidence="4">BCC8398</strain>
    </source>
</reference>
<dbReference type="AlphaFoldDB" id="A0A1B9GXN7"/>
<evidence type="ECO:0000313" key="4">
    <source>
        <dbReference type="Proteomes" id="UP000092666"/>
    </source>
</evidence>
<organism evidence="3 4">
    <name type="scientific">Kwoniella heveanensis BCC8398</name>
    <dbReference type="NCBI Taxonomy" id="1296120"/>
    <lineage>
        <taxon>Eukaryota</taxon>
        <taxon>Fungi</taxon>
        <taxon>Dikarya</taxon>
        <taxon>Basidiomycota</taxon>
        <taxon>Agaricomycotina</taxon>
        <taxon>Tremellomycetes</taxon>
        <taxon>Tremellales</taxon>
        <taxon>Cryptococcaceae</taxon>
        <taxon>Kwoniella</taxon>
    </lineage>
</organism>